<dbReference type="GO" id="GO:0006890">
    <property type="term" value="P:retrograde vesicle-mediated transport, Golgi to endoplasmic reticulum"/>
    <property type="evidence" value="ECO:0007669"/>
    <property type="project" value="InterPro"/>
</dbReference>
<dbReference type="PANTHER" id="PTHR12825:SF0">
    <property type="entry name" value="VESICLE TRANSPORT PROTEIN SEC20"/>
    <property type="match status" value="1"/>
</dbReference>
<dbReference type="AlphaFoldDB" id="A0A9W8B5X1"/>
<evidence type="ECO:0000256" key="3">
    <source>
        <dbReference type="ARBA" id="ARBA00022692"/>
    </source>
</evidence>
<dbReference type="GO" id="GO:0005789">
    <property type="term" value="C:endoplasmic reticulum membrane"/>
    <property type="evidence" value="ECO:0007669"/>
    <property type="project" value="UniProtKB-SubCell"/>
</dbReference>
<sequence>MAAALRQRIDTLGKDEQELTQLIGALTAEVDSLQDQRDLSAIIREQHRNVYKVIQQLKMQAEELDRDTDRQACLALLSDHEKHWKRIQQAIRQALLKSKQSLDRRARNERQELLKGASLETVRANELRHRRAAEGNVVLGAANDVTESLRRTTQLMSSEIDHSLANAAQLEESSTLVRSAFGEHQTLSSLLRTSQLVISKLEQGDLTDRLLLLFGLIVFTTVVLYILKKRLWFPGSGVLRWVAHLLFSSPASATASTTLKTTATEMLATLAE</sequence>
<evidence type="ECO:0000313" key="13">
    <source>
        <dbReference type="Proteomes" id="UP001151582"/>
    </source>
</evidence>
<dbReference type="InterPro" id="IPR005606">
    <property type="entry name" value="Sec20"/>
</dbReference>
<dbReference type="InterPro" id="IPR056173">
    <property type="entry name" value="Sec20_C"/>
</dbReference>
<reference evidence="12" key="1">
    <citation type="submission" date="2022-07" db="EMBL/GenBank/DDBJ databases">
        <title>Phylogenomic reconstructions and comparative analyses of Kickxellomycotina fungi.</title>
        <authorList>
            <person name="Reynolds N.K."/>
            <person name="Stajich J.E."/>
            <person name="Barry K."/>
            <person name="Grigoriev I.V."/>
            <person name="Crous P."/>
            <person name="Smith M.E."/>
        </authorList>
    </citation>
    <scope>NUCLEOTIDE SEQUENCE</scope>
    <source>
        <strain evidence="12">RSA 567</strain>
    </source>
</reference>
<evidence type="ECO:0000313" key="12">
    <source>
        <dbReference type="EMBL" id="KAJ1984163.1"/>
    </source>
</evidence>
<evidence type="ECO:0000256" key="1">
    <source>
        <dbReference type="ARBA" id="ARBA00004163"/>
    </source>
</evidence>
<comment type="similarity">
    <text evidence="9">Belongs to the SEC20 family.</text>
</comment>
<keyword evidence="8 10" id="KW-0472">Membrane</keyword>
<keyword evidence="13" id="KW-1185">Reference proteome</keyword>
<evidence type="ECO:0000259" key="11">
    <source>
        <dbReference type="Pfam" id="PF03908"/>
    </source>
</evidence>
<keyword evidence="2" id="KW-0813">Transport</keyword>
<dbReference type="GO" id="GO:0005484">
    <property type="term" value="F:SNAP receptor activity"/>
    <property type="evidence" value="ECO:0007669"/>
    <property type="project" value="InterPro"/>
</dbReference>
<feature type="domain" description="Sec20 C-terminal" evidence="11">
    <location>
        <begin position="142"/>
        <end position="231"/>
    </location>
</feature>
<comment type="subcellular location">
    <subcellularLocation>
        <location evidence="1">Endoplasmic reticulum membrane</location>
        <topology evidence="1">Single-pass type IV membrane protein</topology>
    </subcellularLocation>
</comment>
<keyword evidence="7" id="KW-0175">Coiled coil</keyword>
<evidence type="ECO:0000256" key="7">
    <source>
        <dbReference type="ARBA" id="ARBA00023054"/>
    </source>
</evidence>
<evidence type="ECO:0000256" key="5">
    <source>
        <dbReference type="ARBA" id="ARBA00022892"/>
    </source>
</evidence>
<evidence type="ECO:0000256" key="10">
    <source>
        <dbReference type="SAM" id="Phobius"/>
    </source>
</evidence>
<dbReference type="EMBL" id="JANBQB010000028">
    <property type="protein sequence ID" value="KAJ1984163.1"/>
    <property type="molecule type" value="Genomic_DNA"/>
</dbReference>
<proteinExistence type="inferred from homology"/>
<keyword evidence="6 10" id="KW-1133">Transmembrane helix</keyword>
<name>A0A9W8B5X1_9FUNG</name>
<gene>
    <name evidence="12" type="primary">BNIP1</name>
    <name evidence="12" type="ORF">H4R34_000817</name>
</gene>
<keyword evidence="5" id="KW-0931">ER-Golgi transport</keyword>
<dbReference type="Proteomes" id="UP001151582">
    <property type="component" value="Unassembled WGS sequence"/>
</dbReference>
<dbReference type="GO" id="GO:0031201">
    <property type="term" value="C:SNARE complex"/>
    <property type="evidence" value="ECO:0007669"/>
    <property type="project" value="TreeGrafter"/>
</dbReference>
<evidence type="ECO:0000256" key="9">
    <source>
        <dbReference type="ARBA" id="ARBA00037934"/>
    </source>
</evidence>
<evidence type="ECO:0000256" key="4">
    <source>
        <dbReference type="ARBA" id="ARBA00022824"/>
    </source>
</evidence>
<organism evidence="12 13">
    <name type="scientific">Dimargaris verticillata</name>
    <dbReference type="NCBI Taxonomy" id="2761393"/>
    <lineage>
        <taxon>Eukaryota</taxon>
        <taxon>Fungi</taxon>
        <taxon>Fungi incertae sedis</taxon>
        <taxon>Zoopagomycota</taxon>
        <taxon>Kickxellomycotina</taxon>
        <taxon>Dimargaritomycetes</taxon>
        <taxon>Dimargaritales</taxon>
        <taxon>Dimargaritaceae</taxon>
        <taxon>Dimargaris</taxon>
    </lineage>
</organism>
<accession>A0A9W8B5X1</accession>
<protein>
    <submittedName>
        <fullName evidence="12">Vesicle transport protein S20</fullName>
    </submittedName>
</protein>
<evidence type="ECO:0000256" key="6">
    <source>
        <dbReference type="ARBA" id="ARBA00022989"/>
    </source>
</evidence>
<dbReference type="PANTHER" id="PTHR12825">
    <property type="entry name" value="BNIP1-RELATED"/>
    <property type="match status" value="1"/>
</dbReference>
<feature type="transmembrane region" description="Helical" evidence="10">
    <location>
        <begin position="210"/>
        <end position="227"/>
    </location>
</feature>
<dbReference type="Pfam" id="PF03908">
    <property type="entry name" value="Sec20"/>
    <property type="match status" value="1"/>
</dbReference>
<dbReference type="OrthoDB" id="46868at2759"/>
<keyword evidence="3 10" id="KW-0812">Transmembrane</keyword>
<keyword evidence="4" id="KW-0256">Endoplasmic reticulum</keyword>
<evidence type="ECO:0000256" key="2">
    <source>
        <dbReference type="ARBA" id="ARBA00022448"/>
    </source>
</evidence>
<comment type="caution">
    <text evidence="12">The sequence shown here is derived from an EMBL/GenBank/DDBJ whole genome shotgun (WGS) entry which is preliminary data.</text>
</comment>
<evidence type="ECO:0000256" key="8">
    <source>
        <dbReference type="ARBA" id="ARBA00023136"/>
    </source>
</evidence>